<reference evidence="3" key="2">
    <citation type="submission" date="2020-09" db="EMBL/GenBank/DDBJ databases">
        <authorList>
            <person name="Sun Q."/>
            <person name="Zhou Y."/>
        </authorList>
    </citation>
    <scope>NUCLEOTIDE SEQUENCE</scope>
    <source>
        <strain evidence="3">CGMCC 1.15763</strain>
    </source>
</reference>
<dbReference type="Gene3D" id="3.40.50.12370">
    <property type="match status" value="1"/>
</dbReference>
<dbReference type="InterPro" id="IPR006016">
    <property type="entry name" value="UspA"/>
</dbReference>
<comment type="caution">
    <text evidence="3">The sequence shown here is derived from an EMBL/GenBank/DDBJ whole genome shotgun (WGS) entry which is preliminary data.</text>
</comment>
<organism evidence="3 4">
    <name type="scientific">Polaribacter pacificus</name>
    <dbReference type="NCBI Taxonomy" id="1775173"/>
    <lineage>
        <taxon>Bacteria</taxon>
        <taxon>Pseudomonadati</taxon>
        <taxon>Bacteroidota</taxon>
        <taxon>Flavobacteriia</taxon>
        <taxon>Flavobacteriales</taxon>
        <taxon>Flavobacteriaceae</taxon>
    </lineage>
</organism>
<reference evidence="3" key="1">
    <citation type="journal article" date="2014" name="Int. J. Syst. Evol. Microbiol.">
        <title>Complete genome sequence of Corynebacterium casei LMG S-19264T (=DSM 44701T), isolated from a smear-ripened cheese.</title>
        <authorList>
            <consortium name="US DOE Joint Genome Institute (JGI-PGF)"/>
            <person name="Walter F."/>
            <person name="Albersmeier A."/>
            <person name="Kalinowski J."/>
            <person name="Ruckert C."/>
        </authorList>
    </citation>
    <scope>NUCLEOTIDE SEQUENCE</scope>
    <source>
        <strain evidence="3">CGMCC 1.15763</strain>
    </source>
</reference>
<dbReference type="Proteomes" id="UP000633278">
    <property type="component" value="Unassembled WGS sequence"/>
</dbReference>
<dbReference type="PANTHER" id="PTHR46268:SF6">
    <property type="entry name" value="UNIVERSAL STRESS PROTEIN UP12"/>
    <property type="match status" value="1"/>
</dbReference>
<dbReference type="AlphaFoldDB" id="A0A917HVY5"/>
<protein>
    <recommendedName>
        <fullName evidence="2">UspA domain-containing protein</fullName>
    </recommendedName>
</protein>
<name>A0A917HVY5_9FLAO</name>
<feature type="domain" description="UspA" evidence="2">
    <location>
        <begin position="1"/>
        <end position="135"/>
    </location>
</feature>
<dbReference type="InterPro" id="IPR006015">
    <property type="entry name" value="Universal_stress_UspA"/>
</dbReference>
<keyword evidence="4" id="KW-1185">Reference proteome</keyword>
<dbReference type="PRINTS" id="PR01438">
    <property type="entry name" value="UNVRSLSTRESS"/>
</dbReference>
<evidence type="ECO:0000256" key="1">
    <source>
        <dbReference type="ARBA" id="ARBA00008791"/>
    </source>
</evidence>
<evidence type="ECO:0000313" key="4">
    <source>
        <dbReference type="Proteomes" id="UP000633278"/>
    </source>
</evidence>
<evidence type="ECO:0000259" key="2">
    <source>
        <dbReference type="Pfam" id="PF00582"/>
    </source>
</evidence>
<comment type="similarity">
    <text evidence="1">Belongs to the universal stress protein A family.</text>
</comment>
<dbReference type="RefSeq" id="WP_188597746.1">
    <property type="nucleotide sequence ID" value="NZ_BMJW01000001.1"/>
</dbReference>
<dbReference type="Pfam" id="PF00582">
    <property type="entry name" value="Usp"/>
    <property type="match status" value="1"/>
</dbReference>
<dbReference type="PANTHER" id="PTHR46268">
    <property type="entry name" value="STRESS RESPONSE PROTEIN NHAX"/>
    <property type="match status" value="1"/>
</dbReference>
<dbReference type="EMBL" id="BMJW01000001">
    <property type="protein sequence ID" value="GGG91763.1"/>
    <property type="molecule type" value="Genomic_DNA"/>
</dbReference>
<evidence type="ECO:0000313" key="3">
    <source>
        <dbReference type="EMBL" id="GGG91763.1"/>
    </source>
</evidence>
<sequence length="265" mass="29254">MKNILVPIGSSENSINTLQYAIDFASTIGANIYVLRAYKAFSKAGTMVDVDAILERETNLYLKSVINSTNRRGLDIKLISANSNVLDSITSVDKKIGIDLIVMGPKSNSIKEEVFLGGTSGSVVKQSSIPALIVPEGYVFKPFESVLTAFKSGVVTEKNVLEPLQFLMKTFNPVVNLLLVKTPGYSDEDLVLDSQLEAVKSSLTVTENATTFQGVLEHFQANNPDLLCVFRRKRGFFTKLWEKNTILKKEFHCSIPLLVLGEKKK</sequence>
<dbReference type="SUPFAM" id="SSF52402">
    <property type="entry name" value="Adenine nucleotide alpha hydrolases-like"/>
    <property type="match status" value="1"/>
</dbReference>
<accession>A0A917HVY5</accession>
<proteinExistence type="inferred from homology"/>
<dbReference type="CDD" id="cd00293">
    <property type="entry name" value="USP-like"/>
    <property type="match status" value="1"/>
</dbReference>
<gene>
    <name evidence="3" type="ORF">GCM10011416_05560</name>
</gene>